<comment type="similarity">
    <text evidence="2">Belongs to the SusD family.</text>
</comment>
<dbReference type="Gene3D" id="1.25.40.390">
    <property type="match status" value="1"/>
</dbReference>
<dbReference type="Pfam" id="PF07980">
    <property type="entry name" value="SusD_RagB"/>
    <property type="match status" value="1"/>
</dbReference>
<comment type="subcellular location">
    <subcellularLocation>
        <location evidence="1">Cell outer membrane</location>
    </subcellularLocation>
</comment>
<evidence type="ECO:0000313" key="9">
    <source>
        <dbReference type="Proteomes" id="UP001325680"/>
    </source>
</evidence>
<proteinExistence type="inferred from homology"/>
<keyword evidence="9" id="KW-1185">Reference proteome</keyword>
<feature type="domain" description="SusD-like N-terminal" evidence="7">
    <location>
        <begin position="21"/>
        <end position="207"/>
    </location>
</feature>
<evidence type="ECO:0000259" key="6">
    <source>
        <dbReference type="Pfam" id="PF07980"/>
    </source>
</evidence>
<gene>
    <name evidence="8" type="ORF">U0035_21115</name>
</gene>
<sequence>MKKLIYVLAAGLLITAPSCSKYLDQVPDNILTEEDIFKSKSRTDNFLANIYFALPNELAQRYTATENSGPWSTASDEAKYNWPFNYGNNLNSSVWANTDGNVAHYWREYYRAIRNATFFMQNIDNANEAEINVSLKRSYKAEARALRAFFYFQIVRMYGPCIILGDELLDFEAPLESLKLSRSPMDECINFIVSEFDAAAEGLGTEPLNGEWGRCTKGMVKAYKAEALLLAASPLFNGNSAYAALKNTDGTQLISQTYDANKWKIAADAHKAFLDEFVPGTYNLYTETNSDPFIQAYLSTRNVMSNNWNKEWIFARSNSGNWTQYDRTPKHVGFPSGAQGGGALGVTQKMVDTYFMANGLPITASGSGYTETGFSSFKAPYDVAARNTFNQWINREPRFYVGVTYNNSYWLNQLSNPTPIITNMEFNGNSGRSQSTSDVTPTGYIVRKNVILNGNARGALLLRLANIYLNYAEALNESSPGNADILHYLNLIRTRAGIPVYGSANIPVPASQAAMREAIRHERMVELAFENVRYFDTRRWLIAEQANSGAFYGMDLSKTGNAFYQKVVLENRIFRDRDYLWPIPNNEVLKNEKLVQNTGW</sequence>
<feature type="domain" description="RagB/SusD" evidence="6">
    <location>
        <begin position="311"/>
        <end position="600"/>
    </location>
</feature>
<protein>
    <submittedName>
        <fullName evidence="8">RagB/SusD family nutrient uptake outer membrane protein</fullName>
    </submittedName>
</protein>
<dbReference type="Proteomes" id="UP001325680">
    <property type="component" value="Chromosome"/>
</dbReference>
<name>A0ABZ0W6F4_9BACT</name>
<keyword evidence="3" id="KW-0732">Signal</keyword>
<evidence type="ECO:0000256" key="1">
    <source>
        <dbReference type="ARBA" id="ARBA00004442"/>
    </source>
</evidence>
<evidence type="ECO:0000256" key="2">
    <source>
        <dbReference type="ARBA" id="ARBA00006275"/>
    </source>
</evidence>
<evidence type="ECO:0000313" key="8">
    <source>
        <dbReference type="EMBL" id="WQD38173.1"/>
    </source>
</evidence>
<dbReference type="SUPFAM" id="SSF48452">
    <property type="entry name" value="TPR-like"/>
    <property type="match status" value="1"/>
</dbReference>
<accession>A0ABZ0W6F4</accession>
<evidence type="ECO:0000256" key="4">
    <source>
        <dbReference type="ARBA" id="ARBA00023136"/>
    </source>
</evidence>
<evidence type="ECO:0000259" key="7">
    <source>
        <dbReference type="Pfam" id="PF14322"/>
    </source>
</evidence>
<keyword evidence="5" id="KW-0998">Cell outer membrane</keyword>
<dbReference type="Pfam" id="PF14322">
    <property type="entry name" value="SusD-like_3"/>
    <property type="match status" value="1"/>
</dbReference>
<dbReference type="EMBL" id="CP139960">
    <property type="protein sequence ID" value="WQD38173.1"/>
    <property type="molecule type" value="Genomic_DNA"/>
</dbReference>
<evidence type="ECO:0000256" key="5">
    <source>
        <dbReference type="ARBA" id="ARBA00023237"/>
    </source>
</evidence>
<reference evidence="8 9" key="1">
    <citation type="submission" date="2023-12" db="EMBL/GenBank/DDBJ databases">
        <title>Genome sequencing and assembly of bacterial species from a model synthetic community.</title>
        <authorList>
            <person name="Hogle S.L."/>
        </authorList>
    </citation>
    <scope>NUCLEOTIDE SEQUENCE [LARGE SCALE GENOMIC DNA]</scope>
    <source>
        <strain evidence="8 9">HAMBI_3031</strain>
    </source>
</reference>
<organism evidence="8 9">
    <name type="scientific">Niabella yanshanensis</name>
    <dbReference type="NCBI Taxonomy" id="577386"/>
    <lineage>
        <taxon>Bacteria</taxon>
        <taxon>Pseudomonadati</taxon>
        <taxon>Bacteroidota</taxon>
        <taxon>Chitinophagia</taxon>
        <taxon>Chitinophagales</taxon>
        <taxon>Chitinophagaceae</taxon>
        <taxon>Niabella</taxon>
    </lineage>
</organism>
<keyword evidence="4" id="KW-0472">Membrane</keyword>
<dbReference type="RefSeq" id="WP_114790912.1">
    <property type="nucleotide sequence ID" value="NZ_CP139960.1"/>
</dbReference>
<dbReference type="InterPro" id="IPR012944">
    <property type="entry name" value="SusD_RagB_dom"/>
</dbReference>
<dbReference type="InterPro" id="IPR033985">
    <property type="entry name" value="SusD-like_N"/>
</dbReference>
<dbReference type="InterPro" id="IPR011990">
    <property type="entry name" value="TPR-like_helical_dom_sf"/>
</dbReference>
<evidence type="ECO:0000256" key="3">
    <source>
        <dbReference type="ARBA" id="ARBA00022729"/>
    </source>
</evidence>